<dbReference type="SMART" id="SM00066">
    <property type="entry name" value="GAL4"/>
    <property type="match status" value="1"/>
</dbReference>
<dbReference type="Proteomes" id="UP000053424">
    <property type="component" value="Unassembled WGS sequence"/>
</dbReference>
<dbReference type="SMART" id="SM00906">
    <property type="entry name" value="Fungal_trans"/>
    <property type="match status" value="1"/>
</dbReference>
<dbReference type="EMBL" id="KN831777">
    <property type="protein sequence ID" value="KIM42578.1"/>
    <property type="molecule type" value="Genomic_DNA"/>
</dbReference>
<dbReference type="CDD" id="cd12148">
    <property type="entry name" value="fungal_TF_MHR"/>
    <property type="match status" value="1"/>
</dbReference>
<sequence>MLDTKASIKLVSSVPRLSANMLSNESRHNGGGASSASFQTTKKRMIQRACDICRRKKTRCDGVQWQGTRCSNCKAYNLDCTYVEEAKKRGIPKSYVDNLEKRAEKLDKLLRKLCPDEALYNEFNASLDSNWILERSTVDRSALVEEIALKMQKNTPKVGMDAPVISGATKDNTRLLTEHYNEDDPSSILTDLKRMALKAPNDSRFFGKSSEATLARTAIDLKNEYMGNIGEPVDPKKPALKHQRSDFWTIQSWERESDETKSPIYRFPEIDLALHCIDLYFKHDNLYLPLLHRPTFAKSVLEGLYLTDDEFAPVFLLVCALGARHSDDPRVLLDGFDSKHSSGWKWFEQVQTMKRSLITPPTLYDLQVYCLSIKFLLGSSSPQSCWTLVGVAIQLAQDAGAHRRKACGPTLTPEEELWKRAFWVLVCMDRMVSPPLGRPCSIHEEDFDLDWPVDCDDEYWDNPDPEKRFKQPPNKPSLIAGFILYLKLHRILALSLRTIYSINQSKILLGFAKQQWEQDLVADLDSELNKWVDSVPDHLLWNPSRDDDNFFNQSVFLYAEYYYIQITIHRPFIPSPSKPSPLSFPSLAICTNAARSCIHVIHIQSMRYNNCPPHLQMAIFTAGVVLLLGIWGSKRSNLSTEPQKGMAEVHRGMKVLKAMERRWQPAGRVWDILHELSSIGELPLPKPSPPTDTESGNESDTLAFTSASESSWNQNQNQILETTAGSFPNEAPFVTEVQRSTELRQSTFTMSPHAGSHKFALPVYSNELGKLPVQCFGVQAANSQSQPSAQLHPQEHYWYATPLSEMTKGEERSEPTPSAGSITTSSLYGLRRSGASAPSLQPQRPSRRHDEFSLTSGISMAKDPYGMDPSEMVSSMPVESMMSQSQLQTPIYGLTPTGLPSASMRSGSIVAPLSSGDSSDGVRIGTTDSEDPMSARKRSTLYNQREGVPQQGELFYPLPVDRHTAAIWSNAPTGFELDKWDAYITEMMQDGNHQASG</sequence>
<reference evidence="6" key="2">
    <citation type="submission" date="2015-01" db="EMBL/GenBank/DDBJ databases">
        <title>Evolutionary Origins and Diversification of the Mycorrhizal Mutualists.</title>
        <authorList>
            <consortium name="DOE Joint Genome Institute"/>
            <consortium name="Mycorrhizal Genomics Consortium"/>
            <person name="Kohler A."/>
            <person name="Kuo A."/>
            <person name="Nagy L.G."/>
            <person name="Floudas D."/>
            <person name="Copeland A."/>
            <person name="Barry K.W."/>
            <person name="Cichocki N."/>
            <person name="Veneault-Fourrey C."/>
            <person name="LaButti K."/>
            <person name="Lindquist E.A."/>
            <person name="Lipzen A."/>
            <person name="Lundell T."/>
            <person name="Morin E."/>
            <person name="Murat C."/>
            <person name="Riley R."/>
            <person name="Ohm R."/>
            <person name="Sun H."/>
            <person name="Tunlid A."/>
            <person name="Henrissat B."/>
            <person name="Grigoriev I.V."/>
            <person name="Hibbett D.S."/>
            <person name="Martin F."/>
        </authorList>
    </citation>
    <scope>NUCLEOTIDE SEQUENCE [LARGE SCALE GENOMIC DNA]</scope>
    <source>
        <strain evidence="6">h7</strain>
    </source>
</reference>
<feature type="region of interest" description="Disordered" evidence="3">
    <location>
        <begin position="806"/>
        <end position="852"/>
    </location>
</feature>
<organism evidence="5 6">
    <name type="scientific">Hebeloma cylindrosporum</name>
    <dbReference type="NCBI Taxonomy" id="76867"/>
    <lineage>
        <taxon>Eukaryota</taxon>
        <taxon>Fungi</taxon>
        <taxon>Dikarya</taxon>
        <taxon>Basidiomycota</taxon>
        <taxon>Agaricomycotina</taxon>
        <taxon>Agaricomycetes</taxon>
        <taxon>Agaricomycetidae</taxon>
        <taxon>Agaricales</taxon>
        <taxon>Agaricineae</taxon>
        <taxon>Hymenogastraceae</taxon>
        <taxon>Hebeloma</taxon>
    </lineage>
</organism>
<dbReference type="PANTHER" id="PTHR46910:SF38">
    <property type="entry name" value="ZN(2)-C6 FUNGAL-TYPE DOMAIN-CONTAINING PROTEIN"/>
    <property type="match status" value="1"/>
</dbReference>
<dbReference type="PANTHER" id="PTHR46910">
    <property type="entry name" value="TRANSCRIPTION FACTOR PDR1"/>
    <property type="match status" value="1"/>
</dbReference>
<dbReference type="PROSITE" id="PS50048">
    <property type="entry name" value="ZN2_CY6_FUNGAL_2"/>
    <property type="match status" value="1"/>
</dbReference>
<feature type="domain" description="Zn(2)-C6 fungal-type" evidence="4">
    <location>
        <begin position="49"/>
        <end position="82"/>
    </location>
</feature>
<dbReference type="Pfam" id="PF00172">
    <property type="entry name" value="Zn_clus"/>
    <property type="match status" value="1"/>
</dbReference>
<proteinExistence type="predicted"/>
<dbReference type="InterPro" id="IPR050987">
    <property type="entry name" value="AtrR-like"/>
</dbReference>
<keyword evidence="6" id="KW-1185">Reference proteome</keyword>
<dbReference type="OrthoDB" id="4456959at2759"/>
<dbReference type="GO" id="GO:0000981">
    <property type="term" value="F:DNA-binding transcription factor activity, RNA polymerase II-specific"/>
    <property type="evidence" value="ECO:0007669"/>
    <property type="project" value="InterPro"/>
</dbReference>
<feature type="region of interest" description="Disordered" evidence="3">
    <location>
        <begin position="912"/>
        <end position="934"/>
    </location>
</feature>
<accession>A0A0C2XY60</accession>
<protein>
    <recommendedName>
        <fullName evidence="4">Zn(2)-C6 fungal-type domain-containing protein</fullName>
    </recommendedName>
</protein>
<evidence type="ECO:0000256" key="2">
    <source>
        <dbReference type="ARBA" id="ARBA00023242"/>
    </source>
</evidence>
<keyword evidence="1" id="KW-0479">Metal-binding</keyword>
<evidence type="ECO:0000256" key="1">
    <source>
        <dbReference type="ARBA" id="ARBA00022723"/>
    </source>
</evidence>
<dbReference type="GO" id="GO:0008270">
    <property type="term" value="F:zinc ion binding"/>
    <property type="evidence" value="ECO:0007669"/>
    <property type="project" value="InterPro"/>
</dbReference>
<dbReference type="HOGENOM" id="CLU_006019_2_1_1"/>
<evidence type="ECO:0000313" key="5">
    <source>
        <dbReference type="EMBL" id="KIM42578.1"/>
    </source>
</evidence>
<dbReference type="AlphaFoldDB" id="A0A0C2XY60"/>
<feature type="compositionally biased region" description="Polar residues" evidence="3">
    <location>
        <begin position="815"/>
        <end position="827"/>
    </location>
</feature>
<evidence type="ECO:0000259" key="4">
    <source>
        <dbReference type="PROSITE" id="PS50048"/>
    </source>
</evidence>
<keyword evidence="2" id="KW-0539">Nucleus</keyword>
<dbReference type="Pfam" id="PF04082">
    <property type="entry name" value="Fungal_trans"/>
    <property type="match status" value="1"/>
</dbReference>
<dbReference type="InterPro" id="IPR001138">
    <property type="entry name" value="Zn2Cys6_DnaBD"/>
</dbReference>
<gene>
    <name evidence="5" type="ORF">M413DRAFT_120145</name>
</gene>
<dbReference type="InterPro" id="IPR007219">
    <property type="entry name" value="XnlR_reg_dom"/>
</dbReference>
<reference evidence="5 6" key="1">
    <citation type="submission" date="2014-04" db="EMBL/GenBank/DDBJ databases">
        <authorList>
            <consortium name="DOE Joint Genome Institute"/>
            <person name="Kuo A."/>
            <person name="Gay G."/>
            <person name="Dore J."/>
            <person name="Kohler A."/>
            <person name="Nagy L.G."/>
            <person name="Floudas D."/>
            <person name="Copeland A."/>
            <person name="Barry K.W."/>
            <person name="Cichocki N."/>
            <person name="Veneault-Fourrey C."/>
            <person name="LaButti K."/>
            <person name="Lindquist E.A."/>
            <person name="Lipzen A."/>
            <person name="Lundell T."/>
            <person name="Morin E."/>
            <person name="Murat C."/>
            <person name="Sun H."/>
            <person name="Tunlid A."/>
            <person name="Henrissat B."/>
            <person name="Grigoriev I.V."/>
            <person name="Hibbett D.S."/>
            <person name="Martin F."/>
            <person name="Nordberg H.P."/>
            <person name="Cantor M.N."/>
            <person name="Hua S.X."/>
        </authorList>
    </citation>
    <scope>NUCLEOTIDE SEQUENCE [LARGE SCALE GENOMIC DNA]</scope>
    <source>
        <strain evidence="6">h7</strain>
    </source>
</reference>
<dbReference type="GO" id="GO:0003677">
    <property type="term" value="F:DNA binding"/>
    <property type="evidence" value="ECO:0007669"/>
    <property type="project" value="InterPro"/>
</dbReference>
<evidence type="ECO:0000256" key="3">
    <source>
        <dbReference type="SAM" id="MobiDB-lite"/>
    </source>
</evidence>
<name>A0A0C2XY60_HEBCY</name>
<dbReference type="Gene3D" id="4.10.240.10">
    <property type="entry name" value="Zn(2)-C6 fungal-type DNA-binding domain"/>
    <property type="match status" value="1"/>
</dbReference>
<evidence type="ECO:0000313" key="6">
    <source>
        <dbReference type="Proteomes" id="UP000053424"/>
    </source>
</evidence>
<dbReference type="CDD" id="cd00067">
    <property type="entry name" value="GAL4"/>
    <property type="match status" value="1"/>
</dbReference>
<dbReference type="GO" id="GO:0006351">
    <property type="term" value="P:DNA-templated transcription"/>
    <property type="evidence" value="ECO:0007669"/>
    <property type="project" value="InterPro"/>
</dbReference>
<dbReference type="InterPro" id="IPR036864">
    <property type="entry name" value="Zn2-C6_fun-type_DNA-bd_sf"/>
</dbReference>
<dbReference type="PROSITE" id="PS00463">
    <property type="entry name" value="ZN2_CY6_FUNGAL_1"/>
    <property type="match status" value="1"/>
</dbReference>
<dbReference type="SUPFAM" id="SSF57701">
    <property type="entry name" value="Zn2/Cys6 DNA-binding domain"/>
    <property type="match status" value="1"/>
</dbReference>
<dbReference type="STRING" id="686832.A0A0C2XY60"/>